<dbReference type="AlphaFoldDB" id="A0A919URN9"/>
<accession>A0A919URN9</accession>
<dbReference type="Pfam" id="PF00942">
    <property type="entry name" value="CBM_3"/>
    <property type="match status" value="1"/>
</dbReference>
<dbReference type="SMART" id="SM01067">
    <property type="entry name" value="CBM_3"/>
    <property type="match status" value="1"/>
</dbReference>
<dbReference type="SUPFAM" id="SSF49384">
    <property type="entry name" value="Carbohydrate-binding domain"/>
    <property type="match status" value="1"/>
</dbReference>
<dbReference type="InterPro" id="IPR008965">
    <property type="entry name" value="CBM2/CBM3_carb-bd_dom_sf"/>
</dbReference>
<protein>
    <recommendedName>
        <fullName evidence="3">CBM3 domain-containing protein</fullName>
    </recommendedName>
</protein>
<reference evidence="4" key="1">
    <citation type="submission" date="2021-01" db="EMBL/GenBank/DDBJ databases">
        <title>Whole genome shotgun sequence of Acrocarpospora phusangensis NBRC 108782.</title>
        <authorList>
            <person name="Komaki H."/>
            <person name="Tamura T."/>
        </authorList>
    </citation>
    <scope>NUCLEOTIDE SEQUENCE</scope>
    <source>
        <strain evidence="4">NBRC 108782</strain>
    </source>
</reference>
<dbReference type="GO" id="GO:0005975">
    <property type="term" value="P:carbohydrate metabolic process"/>
    <property type="evidence" value="ECO:0007669"/>
    <property type="project" value="InterPro"/>
</dbReference>
<dbReference type="InterPro" id="IPR013780">
    <property type="entry name" value="Glyco_hydro_b"/>
</dbReference>
<gene>
    <name evidence="4" type="ORF">Aph01nite_60030</name>
</gene>
<dbReference type="Gene3D" id="3.20.20.80">
    <property type="entry name" value="Glycosidases"/>
    <property type="match status" value="1"/>
</dbReference>
<name>A0A919URN9_9ACTN</name>
<keyword evidence="2" id="KW-0732">Signal</keyword>
<dbReference type="RefSeq" id="WP_204044340.1">
    <property type="nucleotide sequence ID" value="NZ_BOOA01000061.1"/>
</dbReference>
<comment type="caution">
    <text evidence="4">The sequence shown here is derived from an EMBL/GenBank/DDBJ whole genome shotgun (WGS) entry which is preliminary data.</text>
</comment>
<dbReference type="Gene3D" id="2.60.40.710">
    <property type="entry name" value="Endoglucanase-like"/>
    <property type="match status" value="1"/>
</dbReference>
<feature type="chain" id="PRO_5038744185" description="CBM3 domain-containing protein" evidence="2">
    <location>
        <begin position="23"/>
        <end position="703"/>
    </location>
</feature>
<sequence>MRSRLPFPALALALSVAVAGNAAPTAAAASAEGPRLSVDLTAGRHPISPYIYGTNFTDEALAAELRLPVRRWGGNATTRYHFRYDTTNRASDWFFENIEEENGDPAALPDGSSTDEFVEQDRRTGTATVLTLPLIGWAPKARDGSCGFSVAKYGPQQRTDEWRPDCGNGVRPDGSPVTGNDPRDTSVEVGAAYIADWLGHLTGKYGTASQGGVKFYNLDNEPDIWHSTHRDVHPLGASSAELRDRAYLIGAAVKAADPGAKTLGPVGWGWTSWDYSGLDQETCARTGCWGDPPDRPARGGLPFTTWYLRQMKDYQDRHGVRVLDYFDMHFYPQAGGVAFGGGGDPAVNALRLRSTRALWDPSYTDESWIGTQVRLIPRMKELVAANYPGTGTAITEYNWGALDHVNGALAQADILGIFGREGLDLATLWAPPSANQPGAYAFRMYLNHDGAGGRFGDVSVSSTSADQGALSVYGAERGSDGALTVMVVNKSGADLTSPVDLTGRHAPAAQVHRYGAANLTAIVRAPDQALTRTATGSTFTHTFPADSITLFTVPRQRAEARYRNLDHATRNDTIKPAFQAVNPGPQPIALDRVTMRYWFTRDGASPVTVSCERAQPGCSKITRRVVPLASPRPGADAYLEVGFTGGTLGAGGSTGPIELRLSRRHGGFNEHGDHSWAAPAPGYAANPKVTVYVDGVRVAGAEP</sequence>
<feature type="region of interest" description="Disordered" evidence="1">
    <location>
        <begin position="159"/>
        <end position="183"/>
    </location>
</feature>
<dbReference type="GO" id="GO:0030248">
    <property type="term" value="F:cellulose binding"/>
    <property type="evidence" value="ECO:0007669"/>
    <property type="project" value="InterPro"/>
</dbReference>
<dbReference type="InterPro" id="IPR001956">
    <property type="entry name" value="CBM3"/>
</dbReference>
<dbReference type="InterPro" id="IPR024745">
    <property type="entry name" value="GH44_cat"/>
</dbReference>
<evidence type="ECO:0000259" key="3">
    <source>
        <dbReference type="PROSITE" id="PS51172"/>
    </source>
</evidence>
<evidence type="ECO:0000256" key="2">
    <source>
        <dbReference type="SAM" id="SignalP"/>
    </source>
</evidence>
<dbReference type="SUPFAM" id="SSF51445">
    <property type="entry name" value="(Trans)glycosidases"/>
    <property type="match status" value="1"/>
</dbReference>
<evidence type="ECO:0000313" key="4">
    <source>
        <dbReference type="EMBL" id="GIH27693.1"/>
    </source>
</evidence>
<feature type="signal peptide" evidence="2">
    <location>
        <begin position="1"/>
        <end position="22"/>
    </location>
</feature>
<dbReference type="InterPro" id="IPR036966">
    <property type="entry name" value="CBM3_sf"/>
</dbReference>
<dbReference type="Gene3D" id="2.60.40.1180">
    <property type="entry name" value="Golgi alpha-mannosidase II"/>
    <property type="match status" value="1"/>
</dbReference>
<organism evidence="4 5">
    <name type="scientific">Acrocarpospora phusangensis</name>
    <dbReference type="NCBI Taxonomy" id="1070424"/>
    <lineage>
        <taxon>Bacteria</taxon>
        <taxon>Bacillati</taxon>
        <taxon>Actinomycetota</taxon>
        <taxon>Actinomycetes</taxon>
        <taxon>Streptosporangiales</taxon>
        <taxon>Streptosporangiaceae</taxon>
        <taxon>Acrocarpospora</taxon>
    </lineage>
</organism>
<dbReference type="EMBL" id="BOOA01000061">
    <property type="protein sequence ID" value="GIH27693.1"/>
    <property type="molecule type" value="Genomic_DNA"/>
</dbReference>
<dbReference type="Pfam" id="PF12891">
    <property type="entry name" value="Glyco_hydro_44"/>
    <property type="match status" value="1"/>
</dbReference>
<evidence type="ECO:0000313" key="5">
    <source>
        <dbReference type="Proteomes" id="UP000640052"/>
    </source>
</evidence>
<dbReference type="InterPro" id="IPR017853">
    <property type="entry name" value="GH"/>
</dbReference>
<proteinExistence type="predicted"/>
<dbReference type="PROSITE" id="PS51172">
    <property type="entry name" value="CBM3"/>
    <property type="match status" value="1"/>
</dbReference>
<keyword evidence="5" id="KW-1185">Reference proteome</keyword>
<evidence type="ECO:0000256" key="1">
    <source>
        <dbReference type="SAM" id="MobiDB-lite"/>
    </source>
</evidence>
<feature type="domain" description="CBM3" evidence="3">
    <location>
        <begin position="554"/>
        <end position="703"/>
    </location>
</feature>
<dbReference type="Proteomes" id="UP000640052">
    <property type="component" value="Unassembled WGS sequence"/>
</dbReference>